<dbReference type="InterPro" id="IPR050490">
    <property type="entry name" value="Bact_solute-bd_prot1"/>
</dbReference>
<dbReference type="AlphaFoldDB" id="A0A5M6D3I2"/>
<dbReference type="InterPro" id="IPR006059">
    <property type="entry name" value="SBP"/>
</dbReference>
<keyword evidence="4" id="KW-1185">Reference proteome</keyword>
<reference evidence="3 4" key="1">
    <citation type="submission" date="2019-09" db="EMBL/GenBank/DDBJ databases">
        <title>Genome sequence and assembly of Adhaeribacter sp.</title>
        <authorList>
            <person name="Chhetri G."/>
        </authorList>
    </citation>
    <scope>NUCLEOTIDE SEQUENCE [LARGE SCALE GENOMIC DNA]</scope>
    <source>
        <strain evidence="3 4">DK36</strain>
    </source>
</reference>
<dbReference type="RefSeq" id="WP_150091910.1">
    <property type="nucleotide sequence ID" value="NZ_VWSF01000024.1"/>
</dbReference>
<organism evidence="3 4">
    <name type="scientific">Adhaeribacter rhizoryzae</name>
    <dbReference type="NCBI Taxonomy" id="2607907"/>
    <lineage>
        <taxon>Bacteria</taxon>
        <taxon>Pseudomonadati</taxon>
        <taxon>Bacteroidota</taxon>
        <taxon>Cytophagia</taxon>
        <taxon>Cytophagales</taxon>
        <taxon>Hymenobacteraceae</taxon>
        <taxon>Adhaeribacter</taxon>
    </lineage>
</organism>
<comment type="caution">
    <text evidence="3">The sequence shown here is derived from an EMBL/GenBank/DDBJ whole genome shotgun (WGS) entry which is preliminary data.</text>
</comment>
<protein>
    <submittedName>
        <fullName evidence="3">Extracellular solute-binding protein</fullName>
    </submittedName>
</protein>
<accession>A0A5M6D3I2</accession>
<dbReference type="PANTHER" id="PTHR43649:SF12">
    <property type="entry name" value="DIACETYLCHITOBIOSE BINDING PROTEIN DASA"/>
    <property type="match status" value="1"/>
</dbReference>
<dbReference type="Pfam" id="PF01547">
    <property type="entry name" value="SBP_bac_1"/>
    <property type="match status" value="1"/>
</dbReference>
<proteinExistence type="inferred from homology"/>
<sequence length="384" mass="43417">MSKITLQGITWGHSRGITPLLAAAQRYSELNPNIEITWRKRTLQEFADFPIEKLTQTYDLLIIDHPWVGRAAADKTVLPLDEYLPAEYLVEQEQHSVGYSHLSYNYGGHQWALAIDAATPAASYRPDLIAKHNQTLPDTWEDVLALAKKGKVAVPAIPIDLLMNFYTFCLAHGQEPFLTKSEVINKEIGLKALASMREFYSQVHPQFFEFNPIAVAEIMTQTNDYFYCPFAYCYSNYSRLGYAANTLAYTDTVRFGSHGRLRTTVGGTGLAVSAYSEHQEAALQFAQWLVSPQIQATIYVQHGGQPGHRAAWLNESANQLCQNFFTNILPLMDRGYIRPRYNGYLHFQDHAGDPLQEYLKNGGSPENVLQEINRIYQESLPAEV</sequence>
<comment type="similarity">
    <text evidence="2">Belongs to the bacterial solute-binding protein 1 family.</text>
</comment>
<dbReference type="EMBL" id="VWSF01000024">
    <property type="protein sequence ID" value="KAA5540852.1"/>
    <property type="molecule type" value="Genomic_DNA"/>
</dbReference>
<evidence type="ECO:0000256" key="1">
    <source>
        <dbReference type="ARBA" id="ARBA00004418"/>
    </source>
</evidence>
<dbReference type="SUPFAM" id="SSF53850">
    <property type="entry name" value="Periplasmic binding protein-like II"/>
    <property type="match status" value="1"/>
</dbReference>
<gene>
    <name evidence="3" type="ORF">F0145_21615</name>
</gene>
<dbReference type="GO" id="GO:0042597">
    <property type="term" value="C:periplasmic space"/>
    <property type="evidence" value="ECO:0007669"/>
    <property type="project" value="UniProtKB-SubCell"/>
</dbReference>
<dbReference type="Proteomes" id="UP000323426">
    <property type="component" value="Unassembled WGS sequence"/>
</dbReference>
<comment type="subcellular location">
    <subcellularLocation>
        <location evidence="1">Periplasm</location>
    </subcellularLocation>
</comment>
<dbReference type="PANTHER" id="PTHR43649">
    <property type="entry name" value="ARABINOSE-BINDING PROTEIN-RELATED"/>
    <property type="match status" value="1"/>
</dbReference>
<name>A0A5M6D3I2_9BACT</name>
<evidence type="ECO:0000313" key="4">
    <source>
        <dbReference type="Proteomes" id="UP000323426"/>
    </source>
</evidence>
<evidence type="ECO:0000256" key="2">
    <source>
        <dbReference type="ARBA" id="ARBA00008520"/>
    </source>
</evidence>
<evidence type="ECO:0000313" key="3">
    <source>
        <dbReference type="EMBL" id="KAA5540852.1"/>
    </source>
</evidence>
<dbReference type="Gene3D" id="3.40.190.10">
    <property type="entry name" value="Periplasmic binding protein-like II"/>
    <property type="match status" value="1"/>
</dbReference>